<feature type="region of interest" description="Disordered" evidence="1">
    <location>
        <begin position="1"/>
        <end position="47"/>
    </location>
</feature>
<feature type="region of interest" description="Disordered" evidence="1">
    <location>
        <begin position="87"/>
        <end position="146"/>
    </location>
</feature>
<name>A0A2Z7BE14_9LAMI</name>
<feature type="compositionally biased region" description="Basic and acidic residues" evidence="1">
    <location>
        <begin position="98"/>
        <end position="111"/>
    </location>
</feature>
<reference evidence="2 3" key="1">
    <citation type="journal article" date="2015" name="Proc. Natl. Acad. Sci. U.S.A.">
        <title>The resurrection genome of Boea hygrometrica: A blueprint for survival of dehydration.</title>
        <authorList>
            <person name="Xiao L."/>
            <person name="Yang G."/>
            <person name="Zhang L."/>
            <person name="Yang X."/>
            <person name="Zhao S."/>
            <person name="Ji Z."/>
            <person name="Zhou Q."/>
            <person name="Hu M."/>
            <person name="Wang Y."/>
            <person name="Chen M."/>
            <person name="Xu Y."/>
            <person name="Jin H."/>
            <person name="Xiao X."/>
            <person name="Hu G."/>
            <person name="Bao F."/>
            <person name="Hu Y."/>
            <person name="Wan P."/>
            <person name="Li L."/>
            <person name="Deng X."/>
            <person name="Kuang T."/>
            <person name="Xiang C."/>
            <person name="Zhu J.K."/>
            <person name="Oliver M.J."/>
            <person name="He Y."/>
        </authorList>
    </citation>
    <scope>NUCLEOTIDE SEQUENCE [LARGE SCALE GENOMIC DNA]</scope>
    <source>
        <strain evidence="3">cv. XS01</strain>
    </source>
</reference>
<gene>
    <name evidence="2" type="ORF">F511_16401</name>
</gene>
<organism evidence="2 3">
    <name type="scientific">Dorcoceras hygrometricum</name>
    <dbReference type="NCBI Taxonomy" id="472368"/>
    <lineage>
        <taxon>Eukaryota</taxon>
        <taxon>Viridiplantae</taxon>
        <taxon>Streptophyta</taxon>
        <taxon>Embryophyta</taxon>
        <taxon>Tracheophyta</taxon>
        <taxon>Spermatophyta</taxon>
        <taxon>Magnoliopsida</taxon>
        <taxon>eudicotyledons</taxon>
        <taxon>Gunneridae</taxon>
        <taxon>Pentapetalae</taxon>
        <taxon>asterids</taxon>
        <taxon>lamiids</taxon>
        <taxon>Lamiales</taxon>
        <taxon>Gesneriaceae</taxon>
        <taxon>Didymocarpoideae</taxon>
        <taxon>Trichosporeae</taxon>
        <taxon>Loxocarpinae</taxon>
        <taxon>Dorcoceras</taxon>
    </lineage>
</organism>
<protein>
    <submittedName>
        <fullName evidence="2">Uncharacterized protein</fullName>
    </submittedName>
</protein>
<evidence type="ECO:0000256" key="1">
    <source>
        <dbReference type="SAM" id="MobiDB-lite"/>
    </source>
</evidence>
<evidence type="ECO:0000313" key="3">
    <source>
        <dbReference type="Proteomes" id="UP000250235"/>
    </source>
</evidence>
<feature type="compositionally biased region" description="Polar residues" evidence="1">
    <location>
        <begin position="134"/>
        <end position="144"/>
    </location>
</feature>
<feature type="compositionally biased region" description="Polar residues" evidence="1">
    <location>
        <begin position="37"/>
        <end position="47"/>
    </location>
</feature>
<dbReference type="Proteomes" id="UP000250235">
    <property type="component" value="Unassembled WGS sequence"/>
</dbReference>
<dbReference type="AlphaFoldDB" id="A0A2Z7BE14"/>
<keyword evidence="3" id="KW-1185">Reference proteome</keyword>
<feature type="compositionally biased region" description="Polar residues" evidence="1">
    <location>
        <begin position="112"/>
        <end position="125"/>
    </location>
</feature>
<evidence type="ECO:0000313" key="2">
    <source>
        <dbReference type="EMBL" id="KZV32724.1"/>
    </source>
</evidence>
<sequence length="211" mass="23948">MGIDQLKLHSVQPGYLKNLQRPTKTKQPKHSQRERGQTSVRRAQISNSHIRHAIFQTVQWMRVTKNHRYDDSADHYRVVVFRHDDSAGHHNSNVGPFRHGDSARRSQRTKESSSQGNQAHSTSTDHAGRESNSRPKSSTHQLLKNSDGKCLQAQIQSCQRTEEPLNNNHEDARTCNYFVLLQLFDLKLQTGQSKALRKTSSAPPILLQAAA</sequence>
<proteinExistence type="predicted"/>
<dbReference type="EMBL" id="KV006368">
    <property type="protein sequence ID" value="KZV32724.1"/>
    <property type="molecule type" value="Genomic_DNA"/>
</dbReference>
<accession>A0A2Z7BE14</accession>